<evidence type="ECO:0000313" key="2">
    <source>
        <dbReference type="Proteomes" id="UP000198371"/>
    </source>
</evidence>
<proteinExistence type="predicted"/>
<dbReference type="KEGG" id="vti:CEQ48_10370"/>
<dbReference type="AlphaFoldDB" id="A0AAU8WF27"/>
<name>A0AAU8WF27_9VIBR</name>
<keyword evidence="2" id="KW-1185">Reference proteome</keyword>
<organism evidence="1 2">
    <name type="scientific">Vibrio tarriae</name>
    <dbReference type="NCBI Taxonomy" id="2014742"/>
    <lineage>
        <taxon>Bacteria</taxon>
        <taxon>Pseudomonadati</taxon>
        <taxon>Pseudomonadota</taxon>
        <taxon>Gammaproteobacteria</taxon>
        <taxon>Vibrionales</taxon>
        <taxon>Vibrionaceae</taxon>
        <taxon>Vibrio</taxon>
    </lineage>
</organism>
<dbReference type="EMBL" id="CP022353">
    <property type="protein sequence ID" value="ASK55172.1"/>
    <property type="molecule type" value="Genomic_DNA"/>
</dbReference>
<evidence type="ECO:0000313" key="1">
    <source>
        <dbReference type="EMBL" id="ASK55172.1"/>
    </source>
</evidence>
<dbReference type="Proteomes" id="UP000198371">
    <property type="component" value="Chromosome 1"/>
</dbReference>
<protein>
    <submittedName>
        <fullName evidence="1">Phage-shock protein</fullName>
    </submittedName>
</protein>
<reference evidence="2" key="1">
    <citation type="journal article" date="2017" name="Genome Announc.">
        <title>Complete Genome Sequence of Vibrio sp. Strain 2521-89, a Close Relative of Vibrio cholerae Isolated from Lake Water in New Mexico, USA.</title>
        <authorList>
            <person name="Liang K."/>
            <person name="Orata F.D."/>
            <person name="Winkjer N.S."/>
            <person name="Rowe L.A."/>
            <person name="Tarr C.L."/>
            <person name="Boucher Y."/>
        </authorList>
    </citation>
    <scope>NUCLEOTIDE SEQUENCE [LARGE SCALE GENOMIC DNA]</scope>
    <source>
        <strain evidence="2">2521-89</strain>
    </source>
</reference>
<accession>A0AAU8WF27</accession>
<sequence length="62" mass="7059">MLRFLFCYSTYHSMRSQNIDAVQPRIHIPFLLKAVAVLAATSSDLGITKNQAQIYRRCSLSL</sequence>
<gene>
    <name evidence="1" type="ORF">CEQ48_10370</name>
</gene>
<reference evidence="1 2" key="2">
    <citation type="submission" date="2017-06" db="EMBL/GenBank/DDBJ databases">
        <title>Complete genome sequence of Vibrio sp. 2521-89, a close relative of Vibrio cholerae isolated from lake water in New Mexico, USA.</title>
        <authorList>
            <person name="Liang K."/>
            <person name="Orata F.D."/>
            <person name="Winkjer N.S."/>
            <person name="Tarr C.L."/>
            <person name="Boucher Y."/>
        </authorList>
    </citation>
    <scope>NUCLEOTIDE SEQUENCE [LARGE SCALE GENOMIC DNA]</scope>
    <source>
        <strain evidence="1 2">2521-89</strain>
    </source>
</reference>